<keyword evidence="2" id="KW-1185">Reference proteome</keyword>
<protein>
    <submittedName>
        <fullName evidence="1">Uncharacterized protein</fullName>
    </submittedName>
</protein>
<organism evidence="1 2">
    <name type="scientific">Colletotrichum lupini</name>
    <dbReference type="NCBI Taxonomy" id="145971"/>
    <lineage>
        <taxon>Eukaryota</taxon>
        <taxon>Fungi</taxon>
        <taxon>Dikarya</taxon>
        <taxon>Ascomycota</taxon>
        <taxon>Pezizomycotina</taxon>
        <taxon>Sordariomycetes</taxon>
        <taxon>Hypocreomycetidae</taxon>
        <taxon>Glomerellales</taxon>
        <taxon>Glomerellaceae</taxon>
        <taxon>Colletotrichum</taxon>
        <taxon>Colletotrichum acutatum species complex</taxon>
    </lineage>
</organism>
<dbReference type="KEGG" id="clup:CLUP02_06040"/>
<dbReference type="GeneID" id="73340054"/>
<accession>A0A9Q8WF64</accession>
<dbReference type="AlphaFoldDB" id="A0A9Q8WF64"/>
<gene>
    <name evidence="1" type="ORF">CLUP02_06040</name>
</gene>
<reference evidence="1" key="1">
    <citation type="journal article" date="2021" name="Mol. Plant Microbe Interact.">
        <title>Complete Genome Sequence of the Plant-Pathogenic Fungus Colletotrichum lupini.</title>
        <authorList>
            <person name="Baroncelli R."/>
            <person name="Pensec F."/>
            <person name="Da Lio D."/>
            <person name="Boufleur T."/>
            <person name="Vicente I."/>
            <person name="Sarrocco S."/>
            <person name="Picot A."/>
            <person name="Baraldi E."/>
            <person name="Sukno S."/>
            <person name="Thon M."/>
            <person name="Le Floch G."/>
        </authorList>
    </citation>
    <scope>NUCLEOTIDE SEQUENCE</scope>
    <source>
        <strain evidence="1">IMI 504893</strain>
    </source>
</reference>
<dbReference type="RefSeq" id="XP_049142187.1">
    <property type="nucleotide sequence ID" value="XM_049285044.1"/>
</dbReference>
<sequence length="180" mass="20549">MPVNIIKVDSSGTRSTRMTNKASDVPGRFRVASGIRYHHLPLSNLKAHFLQRSFSHPSALEFTDLVYCLVVCIDMLGGISLAQSHKSRLSFVRGRLHCLKALFQSIFDGIQVRSQGELKKSAERECTQRSWECYFKTHLHVNTKHLKRKEAWYNQRGCGGPTHQSWPWSASSYSINGEKR</sequence>
<proteinExistence type="predicted"/>
<evidence type="ECO:0000313" key="2">
    <source>
        <dbReference type="Proteomes" id="UP000830671"/>
    </source>
</evidence>
<dbReference type="EMBL" id="CP019475">
    <property type="protein sequence ID" value="UQC80557.1"/>
    <property type="molecule type" value="Genomic_DNA"/>
</dbReference>
<dbReference type="Proteomes" id="UP000830671">
    <property type="component" value="Chromosome 3"/>
</dbReference>
<evidence type="ECO:0000313" key="1">
    <source>
        <dbReference type="EMBL" id="UQC80557.1"/>
    </source>
</evidence>
<name>A0A9Q8WF64_9PEZI</name>